<evidence type="ECO:0000313" key="2">
    <source>
        <dbReference type="Proteomes" id="UP000326678"/>
    </source>
</evidence>
<keyword evidence="2" id="KW-1185">Reference proteome</keyword>
<dbReference type="KEGG" id="nsh:GXM_06636"/>
<organism evidence="1 2">
    <name type="scientific">Nostoc sphaeroides CCNUC1</name>
    <dbReference type="NCBI Taxonomy" id="2653204"/>
    <lineage>
        <taxon>Bacteria</taxon>
        <taxon>Bacillati</taxon>
        <taxon>Cyanobacteriota</taxon>
        <taxon>Cyanophyceae</taxon>
        <taxon>Nostocales</taxon>
        <taxon>Nostocaceae</taxon>
        <taxon>Nostoc</taxon>
    </lineage>
</organism>
<sequence>MFVTSSLELKKKDIIYTTKAFITFINTYADNSQNLFSGKGNSSIAP</sequence>
<dbReference type="Proteomes" id="UP000326678">
    <property type="component" value="Chromosome Gxm1"/>
</dbReference>
<reference evidence="1 2" key="1">
    <citation type="submission" date="2019-10" db="EMBL/GenBank/DDBJ databases">
        <title>Genomic and transcriptomic insights into the perfect genentic adaptation of a filamentous nitrogen-fixing cyanobacterium to rice fields.</title>
        <authorList>
            <person name="Chen Z."/>
        </authorList>
    </citation>
    <scope>NUCLEOTIDE SEQUENCE [LARGE SCALE GENOMIC DNA]</scope>
    <source>
        <strain evidence="1">CCNUC1</strain>
    </source>
</reference>
<gene>
    <name evidence="1" type="ORF">GXM_06636</name>
</gene>
<dbReference type="EMBL" id="CP045226">
    <property type="protein sequence ID" value="QFS49142.1"/>
    <property type="molecule type" value="Genomic_DNA"/>
</dbReference>
<proteinExistence type="predicted"/>
<dbReference type="AlphaFoldDB" id="A0A5P8W9B2"/>
<name>A0A5P8W9B2_9NOSO</name>
<protein>
    <submittedName>
        <fullName evidence="1">Uncharacterized protein</fullName>
    </submittedName>
</protein>
<accession>A0A5P8W9B2</accession>
<evidence type="ECO:0000313" key="1">
    <source>
        <dbReference type="EMBL" id="QFS49142.1"/>
    </source>
</evidence>